<keyword evidence="7" id="KW-1185">Reference proteome</keyword>
<sequence length="411" mass="45904">MKAIVLAGGNDQIALLKLLRERDIYTILIDFNKEPIAKPFADKHFEVSTMDYSAVVSIAKSEKVDFILTVCTDQALLIAAKASEQLGLYFPISFKMAQNLTNKKWMKQVLTEAQLPTAKYSVSSDVKNLELDRLSFPLVFKPVDSNSSKGVIKAKSMEDVHAAFTYAKSFSRSGVVICEEFISGEEISIDAFIVKSRAHLLLVSKSEKLQGIERRDFPIHRSIAPYSLSNKLEIMLVDILQKIADAFCIIDSPLLVQAIVNEDGINIIELSARTGGGSKYALIEEITGFNVIQGFLKIIFHENLSIRLIQNPRNYVMQYIYTIPGMYLGQEGFDYCLEKKIIDNVFFYKKEGTHISGNTNSSDRIAGVLFSGKTTSELNEKIAQFDNSIKILNDSQADIFIHGLPLLGEES</sequence>
<dbReference type="SMART" id="SM01209">
    <property type="entry name" value="GARS_A"/>
    <property type="match status" value="1"/>
</dbReference>
<evidence type="ECO:0000256" key="1">
    <source>
        <dbReference type="ARBA" id="ARBA00022598"/>
    </source>
</evidence>
<dbReference type="Gene3D" id="3.40.50.20">
    <property type="match status" value="1"/>
</dbReference>
<evidence type="ECO:0000256" key="4">
    <source>
        <dbReference type="PROSITE-ProRule" id="PRU00409"/>
    </source>
</evidence>
<dbReference type="InterPro" id="IPR052032">
    <property type="entry name" value="ATP-dep_AA_Ligase"/>
</dbReference>
<dbReference type="PROSITE" id="PS50975">
    <property type="entry name" value="ATP_GRASP"/>
    <property type="match status" value="1"/>
</dbReference>
<evidence type="ECO:0000256" key="3">
    <source>
        <dbReference type="ARBA" id="ARBA00022840"/>
    </source>
</evidence>
<evidence type="ECO:0000313" key="6">
    <source>
        <dbReference type="EMBL" id="UOM51453.1"/>
    </source>
</evidence>
<dbReference type="InterPro" id="IPR011761">
    <property type="entry name" value="ATP-grasp"/>
</dbReference>
<organism evidence="6 7">
    <name type="scientific">Sphaerochaeta associata</name>
    <dbReference type="NCBI Taxonomy" id="1129264"/>
    <lineage>
        <taxon>Bacteria</taxon>
        <taxon>Pseudomonadati</taxon>
        <taxon>Spirochaetota</taxon>
        <taxon>Spirochaetia</taxon>
        <taxon>Spirochaetales</taxon>
        <taxon>Sphaerochaetaceae</taxon>
        <taxon>Sphaerochaeta</taxon>
    </lineage>
</organism>
<dbReference type="RefSeq" id="WP_244772819.1">
    <property type="nucleotide sequence ID" value="NZ_CP094929.1"/>
</dbReference>
<evidence type="ECO:0000256" key="2">
    <source>
        <dbReference type="ARBA" id="ARBA00022741"/>
    </source>
</evidence>
<dbReference type="PANTHER" id="PTHR43585:SF2">
    <property type="entry name" value="ATP-GRASP ENZYME FSQD"/>
    <property type="match status" value="1"/>
</dbReference>
<dbReference type="Proteomes" id="UP000829708">
    <property type="component" value="Chromosome"/>
</dbReference>
<feature type="domain" description="ATP-grasp" evidence="5">
    <location>
        <begin position="107"/>
        <end position="300"/>
    </location>
</feature>
<dbReference type="Pfam" id="PF13535">
    <property type="entry name" value="ATP-grasp_4"/>
    <property type="match status" value="1"/>
</dbReference>
<proteinExistence type="predicted"/>
<evidence type="ECO:0000313" key="7">
    <source>
        <dbReference type="Proteomes" id="UP000829708"/>
    </source>
</evidence>
<keyword evidence="1" id="KW-0436">Ligase</keyword>
<dbReference type="EMBL" id="CP094929">
    <property type="protein sequence ID" value="UOM51453.1"/>
    <property type="molecule type" value="Genomic_DNA"/>
</dbReference>
<dbReference type="InterPro" id="IPR013815">
    <property type="entry name" value="ATP_grasp_subdomain_1"/>
</dbReference>
<reference evidence="7" key="1">
    <citation type="journal article" date="2024" name="J Bioinform Genom">
        <title>Complete genome sequence of the type strain bacterium Sphaerochaeta associata GLS2t (VKM B-2742)t.</title>
        <authorList>
            <person name="Troshina O.Y."/>
            <person name="Tepeeva A.N."/>
            <person name="Arzamasceva V.O."/>
            <person name="Whitman W.B."/>
            <person name="Varghese N."/>
            <person name="Shapiro N."/>
            <person name="Woyke T."/>
            <person name="Kripides N.C."/>
            <person name="Vasilenko O.V."/>
        </authorList>
    </citation>
    <scope>NUCLEOTIDE SEQUENCE [LARGE SCALE GENOMIC DNA]</scope>
    <source>
        <strain evidence="7">GLS2T</strain>
    </source>
</reference>
<name>A0ABY4DB00_9SPIR</name>
<dbReference type="PANTHER" id="PTHR43585">
    <property type="entry name" value="FUMIPYRROLE BIOSYNTHESIS PROTEIN C"/>
    <property type="match status" value="1"/>
</dbReference>
<protein>
    <submittedName>
        <fullName evidence="6">ATP-grasp domain-containing protein</fullName>
    </submittedName>
</protein>
<evidence type="ECO:0000259" key="5">
    <source>
        <dbReference type="PROSITE" id="PS50975"/>
    </source>
</evidence>
<dbReference type="SUPFAM" id="SSF56059">
    <property type="entry name" value="Glutathione synthetase ATP-binding domain-like"/>
    <property type="match status" value="1"/>
</dbReference>
<gene>
    <name evidence="6" type="ORF">MUG09_01530</name>
</gene>
<keyword evidence="3 4" id="KW-0067">ATP-binding</keyword>
<accession>A0ABY4DB00</accession>
<dbReference type="Gene3D" id="3.30.1490.20">
    <property type="entry name" value="ATP-grasp fold, A domain"/>
    <property type="match status" value="1"/>
</dbReference>
<dbReference type="Gene3D" id="3.30.470.20">
    <property type="entry name" value="ATP-grasp fold, B domain"/>
    <property type="match status" value="1"/>
</dbReference>
<keyword evidence="2 4" id="KW-0547">Nucleotide-binding</keyword>